<name>A0ABN7AAV6_9HEMI</name>
<evidence type="ECO:0000313" key="1">
    <source>
        <dbReference type="EMBL" id="BES89440.1"/>
    </source>
</evidence>
<dbReference type="Proteomes" id="UP001307889">
    <property type="component" value="Chromosome 1"/>
</dbReference>
<evidence type="ECO:0000313" key="2">
    <source>
        <dbReference type="Proteomes" id="UP001307889"/>
    </source>
</evidence>
<sequence length="121" mass="13813">MRFWAVRLIAFRREESNRNHLSLVSGHLTRAGTRVRCLFLGNIRPRRRVLRVERHYFLGTSNSPPSEANKPEEPTHIATTFHTQPRATTLEYSCKAISHLCAYKSGQVIFSKASVIPTNGH</sequence>
<proteinExistence type="predicted"/>
<dbReference type="EMBL" id="AP028909">
    <property type="protein sequence ID" value="BES89440.1"/>
    <property type="molecule type" value="Genomic_DNA"/>
</dbReference>
<organism evidence="1 2">
    <name type="scientific">Nesidiocoris tenuis</name>
    <dbReference type="NCBI Taxonomy" id="355587"/>
    <lineage>
        <taxon>Eukaryota</taxon>
        <taxon>Metazoa</taxon>
        <taxon>Ecdysozoa</taxon>
        <taxon>Arthropoda</taxon>
        <taxon>Hexapoda</taxon>
        <taxon>Insecta</taxon>
        <taxon>Pterygota</taxon>
        <taxon>Neoptera</taxon>
        <taxon>Paraneoptera</taxon>
        <taxon>Hemiptera</taxon>
        <taxon>Heteroptera</taxon>
        <taxon>Panheteroptera</taxon>
        <taxon>Cimicomorpha</taxon>
        <taxon>Miridae</taxon>
        <taxon>Dicyphina</taxon>
        <taxon>Nesidiocoris</taxon>
    </lineage>
</organism>
<protein>
    <submittedName>
        <fullName evidence="1">Uncharacterized protein</fullName>
    </submittedName>
</protein>
<reference evidence="1 2" key="1">
    <citation type="submission" date="2023-09" db="EMBL/GenBank/DDBJ databases">
        <title>Nesidiocoris tenuis whole genome shotgun sequence.</title>
        <authorList>
            <person name="Shibata T."/>
            <person name="Shimoda M."/>
            <person name="Kobayashi T."/>
            <person name="Uehara T."/>
        </authorList>
    </citation>
    <scope>NUCLEOTIDE SEQUENCE [LARGE SCALE GENOMIC DNA]</scope>
    <source>
        <strain evidence="1 2">Japan</strain>
    </source>
</reference>
<accession>A0ABN7AAV6</accession>
<keyword evidence="2" id="KW-1185">Reference proteome</keyword>
<gene>
    <name evidence="1" type="ORF">NTJ_02248</name>
</gene>